<evidence type="ECO:0000256" key="9">
    <source>
        <dbReference type="ARBA" id="ARBA00023065"/>
    </source>
</evidence>
<keyword evidence="15" id="KW-1185">Reference proteome</keyword>
<evidence type="ECO:0000256" key="10">
    <source>
        <dbReference type="ARBA" id="ARBA00023112"/>
    </source>
</evidence>
<dbReference type="GO" id="GO:0010045">
    <property type="term" value="P:response to nickel cation"/>
    <property type="evidence" value="ECO:0007669"/>
    <property type="project" value="TreeGrafter"/>
</dbReference>
<evidence type="ECO:0000256" key="8">
    <source>
        <dbReference type="ARBA" id="ARBA00022989"/>
    </source>
</evidence>
<comment type="subcellular location">
    <subcellularLocation>
        <location evidence="2 13">Cell membrane</location>
        <topology evidence="2 13">Multi-pass membrane protein</topology>
    </subcellularLocation>
</comment>
<feature type="transmembrane region" description="Helical" evidence="13">
    <location>
        <begin position="51"/>
        <end position="76"/>
    </location>
</feature>
<dbReference type="NCBIfam" id="NF007454">
    <property type="entry name" value="PRK10019.1"/>
    <property type="match status" value="1"/>
</dbReference>
<sequence length="264" mass="28920">MDFVSLLQNGNAWLYIPSAILLGALHGLEPGHSKTMMAAFIVAIHGTVKQAIMLGLAATISHTLVVWLIALGGLYVSNQLTATHVEPWIQLLSGGIVLIMGSWMIWRTQRSQAHHHHHSHDHDHDHDHHDHSHVPEEIYFDDHERAHAMEIKQRFENKPATNLQILIFGLTGGLIPCPAAVTVLLICLQLKEVALGSTMVLSFSIGLALTLVSVGVIAAIGARKAQQRWSGLNRIATRAPYLSGALICVVGVYMCWHGASVLFF</sequence>
<proteinExistence type="inferred from homology"/>
<dbReference type="GO" id="GO:0015099">
    <property type="term" value="F:nickel cation transmembrane transporter activity"/>
    <property type="evidence" value="ECO:0007669"/>
    <property type="project" value="UniProtKB-UniRule"/>
</dbReference>
<organism evidence="14 15">
    <name type="scientific">Marinomonas communis</name>
    <dbReference type="NCBI Taxonomy" id="28254"/>
    <lineage>
        <taxon>Bacteria</taxon>
        <taxon>Pseudomonadati</taxon>
        <taxon>Pseudomonadota</taxon>
        <taxon>Gammaproteobacteria</taxon>
        <taxon>Oceanospirillales</taxon>
        <taxon>Oceanospirillaceae</taxon>
        <taxon>Marinomonas</taxon>
    </lineage>
</organism>
<comment type="function">
    <text evidence="1">Efflux system for nickel and cobalt.</text>
</comment>
<evidence type="ECO:0000256" key="2">
    <source>
        <dbReference type="ARBA" id="ARBA00004651"/>
    </source>
</evidence>
<dbReference type="GO" id="GO:0032025">
    <property type="term" value="P:response to cobalt ion"/>
    <property type="evidence" value="ECO:0007669"/>
    <property type="project" value="TreeGrafter"/>
</dbReference>
<keyword evidence="3" id="KW-0171">Cobalt transport</keyword>
<comment type="similarity">
    <text evidence="13">Belongs to the NiCoT transporter (TC 2.A.52) family.</text>
</comment>
<dbReference type="GO" id="GO:0005886">
    <property type="term" value="C:plasma membrane"/>
    <property type="evidence" value="ECO:0007669"/>
    <property type="project" value="UniProtKB-SubCell"/>
</dbReference>
<evidence type="ECO:0000256" key="4">
    <source>
        <dbReference type="ARBA" id="ARBA00022448"/>
    </source>
</evidence>
<evidence type="ECO:0000256" key="6">
    <source>
        <dbReference type="ARBA" id="ARBA00022596"/>
    </source>
</evidence>
<dbReference type="AlphaFoldDB" id="A0A4R6XCE1"/>
<feature type="transmembrane region" description="Helical" evidence="13">
    <location>
        <begin position="198"/>
        <end position="220"/>
    </location>
</feature>
<keyword evidence="12" id="KW-0170">Cobalt</keyword>
<name>A0A4R6XCE1_9GAMM</name>
<comment type="caution">
    <text evidence="14">The sequence shown here is derived from an EMBL/GenBank/DDBJ whole genome shotgun (WGS) entry which is preliminary data.</text>
</comment>
<evidence type="ECO:0000313" key="14">
    <source>
        <dbReference type="EMBL" id="TDR14847.1"/>
    </source>
</evidence>
<keyword evidence="8 13" id="KW-1133">Transmembrane helix</keyword>
<evidence type="ECO:0000256" key="11">
    <source>
        <dbReference type="ARBA" id="ARBA00023136"/>
    </source>
</evidence>
<evidence type="ECO:0000256" key="7">
    <source>
        <dbReference type="ARBA" id="ARBA00022692"/>
    </source>
</evidence>
<dbReference type="OrthoDB" id="271709at2"/>
<gene>
    <name evidence="14" type="ORF">C8D85_0196</name>
</gene>
<evidence type="ECO:0000313" key="15">
    <source>
        <dbReference type="Proteomes" id="UP000295729"/>
    </source>
</evidence>
<feature type="transmembrane region" description="Helical" evidence="13">
    <location>
        <begin position="163"/>
        <end position="186"/>
    </location>
</feature>
<keyword evidence="6" id="KW-0533">Nickel</keyword>
<feature type="transmembrane region" description="Helical" evidence="13">
    <location>
        <begin position="241"/>
        <end position="263"/>
    </location>
</feature>
<protein>
    <recommendedName>
        <fullName evidence="13">Nickel/cobalt efflux system</fullName>
    </recommendedName>
</protein>
<dbReference type="InterPro" id="IPR051224">
    <property type="entry name" value="NiCoT_RcnA"/>
</dbReference>
<keyword evidence="7 13" id="KW-0812">Transmembrane</keyword>
<reference evidence="14 15" key="1">
    <citation type="submission" date="2019-03" db="EMBL/GenBank/DDBJ databases">
        <title>Genomic Encyclopedia of Type Strains, Phase IV (KMG-IV): sequencing the most valuable type-strain genomes for metagenomic binning, comparative biology and taxonomic classification.</title>
        <authorList>
            <person name="Goeker M."/>
        </authorList>
    </citation>
    <scope>NUCLEOTIDE SEQUENCE [LARGE SCALE GENOMIC DNA]</scope>
    <source>
        <strain evidence="14 15">DSM 5604</strain>
    </source>
</reference>
<dbReference type="EMBL" id="SNZA01000001">
    <property type="protein sequence ID" value="TDR14847.1"/>
    <property type="molecule type" value="Genomic_DNA"/>
</dbReference>
<dbReference type="Proteomes" id="UP000295729">
    <property type="component" value="Unassembled WGS sequence"/>
</dbReference>
<feature type="transmembrane region" description="Helical" evidence="13">
    <location>
        <begin position="88"/>
        <end position="106"/>
    </location>
</feature>
<dbReference type="PANTHER" id="PTHR40659:SF1">
    <property type="entry name" value="NICKEL_COBALT EFFLUX SYSTEM RCNA"/>
    <property type="match status" value="1"/>
</dbReference>
<evidence type="ECO:0000256" key="12">
    <source>
        <dbReference type="ARBA" id="ARBA00023285"/>
    </source>
</evidence>
<keyword evidence="11 13" id="KW-0472">Membrane</keyword>
<keyword evidence="4 13" id="KW-0813">Transport</keyword>
<evidence type="ECO:0000256" key="5">
    <source>
        <dbReference type="ARBA" id="ARBA00022475"/>
    </source>
</evidence>
<dbReference type="PANTHER" id="PTHR40659">
    <property type="entry name" value="NICKEL/COBALT EFFLUX SYSTEM RCNA"/>
    <property type="match status" value="1"/>
</dbReference>
<dbReference type="InterPro" id="IPR011541">
    <property type="entry name" value="Ni/Co_transpt_high_affinity"/>
</dbReference>
<keyword evidence="5" id="KW-1003">Cell membrane</keyword>
<dbReference type="GO" id="GO:0046583">
    <property type="term" value="F:monoatomic cation efflux transmembrane transporter activity"/>
    <property type="evidence" value="ECO:0007669"/>
    <property type="project" value="TreeGrafter"/>
</dbReference>
<evidence type="ECO:0000256" key="3">
    <source>
        <dbReference type="ARBA" id="ARBA00022426"/>
    </source>
</evidence>
<evidence type="ECO:0000256" key="1">
    <source>
        <dbReference type="ARBA" id="ARBA00002510"/>
    </source>
</evidence>
<accession>A0A4R6XCE1</accession>
<keyword evidence="10" id="KW-0921">Nickel transport</keyword>
<dbReference type="GO" id="GO:0006824">
    <property type="term" value="P:cobalt ion transport"/>
    <property type="evidence" value="ECO:0007669"/>
    <property type="project" value="UniProtKB-KW"/>
</dbReference>
<feature type="transmembrane region" description="Helical" evidence="13">
    <location>
        <begin position="12"/>
        <end position="30"/>
    </location>
</feature>
<dbReference type="RefSeq" id="WP_133559490.1">
    <property type="nucleotide sequence ID" value="NZ_SNZA01000001.1"/>
</dbReference>
<dbReference type="Pfam" id="PF03824">
    <property type="entry name" value="NicO"/>
    <property type="match status" value="1"/>
</dbReference>
<keyword evidence="9" id="KW-0406">Ion transport</keyword>
<evidence type="ECO:0000256" key="13">
    <source>
        <dbReference type="RuleBase" id="RU362101"/>
    </source>
</evidence>